<evidence type="ECO:0000313" key="31">
    <source>
        <dbReference type="Proteomes" id="UP000541735"/>
    </source>
</evidence>
<evidence type="ECO:0000313" key="14">
    <source>
        <dbReference type="EMBL" id="MBC1792187.1"/>
    </source>
</evidence>
<evidence type="ECO:0000313" key="43">
    <source>
        <dbReference type="Proteomes" id="UP000585696"/>
    </source>
</evidence>
<dbReference type="InterPro" id="IPR028082">
    <property type="entry name" value="Peripla_BP_I"/>
</dbReference>
<dbReference type="RefSeq" id="WP_036087544.1">
    <property type="nucleotide sequence ID" value="NZ_CBCSHQ010000003.1"/>
</dbReference>
<evidence type="ECO:0000313" key="23">
    <source>
        <dbReference type="EMBL" id="MBC2311767.1"/>
    </source>
</evidence>
<dbReference type="Proteomes" id="UP000533953">
    <property type="component" value="Unassembled WGS sequence"/>
</dbReference>
<dbReference type="GO" id="GO:0003700">
    <property type="term" value="F:DNA-binding transcription factor activity"/>
    <property type="evidence" value="ECO:0007669"/>
    <property type="project" value="TreeGrafter"/>
</dbReference>
<dbReference type="EMBL" id="JAARYH010000009">
    <property type="protein sequence ID" value="MBC2167968.1"/>
    <property type="molecule type" value="Genomic_DNA"/>
</dbReference>
<dbReference type="PRINTS" id="PR00036">
    <property type="entry name" value="HTHLACI"/>
</dbReference>
<dbReference type="EMBL" id="JAARPT010000003">
    <property type="protein sequence ID" value="MBC1401419.1"/>
    <property type="molecule type" value="Genomic_DNA"/>
</dbReference>
<evidence type="ECO:0000313" key="13">
    <source>
        <dbReference type="EMBL" id="MBC1780323.1"/>
    </source>
</evidence>
<dbReference type="EMBL" id="JAARSH010000005">
    <property type="protein sequence ID" value="MBC1616488.1"/>
    <property type="molecule type" value="Genomic_DNA"/>
</dbReference>
<dbReference type="Proteomes" id="UP000553016">
    <property type="component" value="Unassembled WGS sequence"/>
</dbReference>
<evidence type="ECO:0000313" key="17">
    <source>
        <dbReference type="EMBL" id="MBC2167968.1"/>
    </source>
</evidence>
<dbReference type="PROSITE" id="PS50932">
    <property type="entry name" value="HTH_LACI_2"/>
    <property type="match status" value="1"/>
</dbReference>
<dbReference type="Gene3D" id="3.40.50.2300">
    <property type="match status" value="2"/>
</dbReference>
<evidence type="ECO:0000313" key="16">
    <source>
        <dbReference type="EMBL" id="MBC2117161.1"/>
    </source>
</evidence>
<dbReference type="OrthoDB" id="9798934at2"/>
<dbReference type="InterPro" id="IPR010982">
    <property type="entry name" value="Lambda_DNA-bd_dom_sf"/>
</dbReference>
<dbReference type="EMBL" id="JAARVD010000006">
    <property type="protein sequence ID" value="MBC1797461.1"/>
    <property type="molecule type" value="Genomic_DNA"/>
</dbReference>
<evidence type="ECO:0000313" key="7">
    <source>
        <dbReference type="EMBL" id="MBC1332721.1"/>
    </source>
</evidence>
<evidence type="ECO:0000313" key="44">
    <source>
        <dbReference type="Proteomes" id="UP000586951"/>
    </source>
</evidence>
<evidence type="ECO:0000313" key="9">
    <source>
        <dbReference type="EMBL" id="MBC1492703.1"/>
    </source>
</evidence>
<dbReference type="EMBL" id="JAARRU010000007">
    <property type="protein sequence ID" value="MBC1566896.1"/>
    <property type="molecule type" value="Genomic_DNA"/>
</dbReference>
<evidence type="ECO:0000313" key="20">
    <source>
        <dbReference type="EMBL" id="MBC2244619.1"/>
    </source>
</evidence>
<evidence type="ECO:0000256" key="3">
    <source>
        <dbReference type="ARBA" id="ARBA00023163"/>
    </source>
</evidence>
<evidence type="ECO:0000313" key="38">
    <source>
        <dbReference type="Proteomes" id="UP000548082"/>
    </source>
</evidence>
<evidence type="ECO:0000313" key="27">
    <source>
        <dbReference type="Proteomes" id="UP000529446"/>
    </source>
</evidence>
<dbReference type="Proteomes" id="UP000543379">
    <property type="component" value="Unassembled WGS sequence"/>
</dbReference>
<dbReference type="Proteomes" id="UP000519573">
    <property type="component" value="Unassembled WGS sequence"/>
</dbReference>
<reference evidence="5 25" key="1">
    <citation type="submission" date="2014-05" db="EMBL/GenBank/DDBJ databases">
        <title>Novel Listeriaceae from food processing environments.</title>
        <authorList>
            <person name="den Bakker H.C."/>
        </authorList>
    </citation>
    <scope>NUCLEOTIDE SEQUENCE [LARGE SCALE GENOMIC DNA]</scope>
    <source>
        <strain evidence="5 25">FSL A5-0281</strain>
    </source>
</reference>
<proteinExistence type="predicted"/>
<sequence length="323" mass="36782">MANIQDIAKLAGVSAATVSRVVSGRGYVSDETRARVQEIVDQLDYAPNRNAVSLKKGKTMMLGIVALTFDNSMGVFLRSFSMAAQEDGYNVTVFVTNGSKERELEALEMLRHKQLDALVFVLRLSPWDLIEKYAKYGPIVTWERVELQKVASVFMDQYDGYMLGLEHLYAQGYRRIVNIYGRMSGKNTRGRMRAFADFCEKYGLNPNEMEHFYNKGRITHGEEIAHWWLAQDVKADAILCPTDYLASGFIAEARRIGIRIPEDVAVVGFDDTNNVARLFDMTTIHYPIDLQAENAFRIISNRLDDKDEPLQHLEFTLVERKTT</sequence>
<dbReference type="EMBL" id="JAARZA010000005">
    <property type="protein sequence ID" value="MBC2241455.1"/>
    <property type="molecule type" value="Genomic_DNA"/>
</dbReference>
<evidence type="ECO:0000313" key="18">
    <source>
        <dbReference type="EMBL" id="MBC2178483.1"/>
    </source>
</evidence>
<dbReference type="CDD" id="cd06286">
    <property type="entry name" value="PBP1_CcpB-like"/>
    <property type="match status" value="1"/>
</dbReference>
<dbReference type="EMBL" id="JAARYY010000005">
    <property type="protein sequence ID" value="MBC2244619.1"/>
    <property type="molecule type" value="Genomic_DNA"/>
</dbReference>
<dbReference type="EMBL" id="JAARRW010000005">
    <property type="protein sequence ID" value="MBC1563027.1"/>
    <property type="molecule type" value="Genomic_DNA"/>
</dbReference>
<dbReference type="EMBL" id="JAARZT010000009">
    <property type="protein sequence ID" value="MBC2292691.1"/>
    <property type="molecule type" value="Genomic_DNA"/>
</dbReference>
<evidence type="ECO:0000313" key="36">
    <source>
        <dbReference type="Proteomes" id="UP000546244"/>
    </source>
</evidence>
<dbReference type="SUPFAM" id="SSF47413">
    <property type="entry name" value="lambda repressor-like DNA-binding domains"/>
    <property type="match status" value="1"/>
</dbReference>
<evidence type="ECO:0000313" key="28">
    <source>
        <dbReference type="Proteomes" id="UP000532866"/>
    </source>
</evidence>
<dbReference type="Proteomes" id="UP000585696">
    <property type="component" value="Unassembled WGS sequence"/>
</dbReference>
<dbReference type="EMBL" id="JAARXI010000005">
    <property type="protein sequence ID" value="MBC2117161.1"/>
    <property type="molecule type" value="Genomic_DNA"/>
</dbReference>
<dbReference type="AlphaFoldDB" id="A0A099VZN0"/>
<dbReference type="GO" id="GO:0000976">
    <property type="term" value="F:transcription cis-regulatory region binding"/>
    <property type="evidence" value="ECO:0007669"/>
    <property type="project" value="TreeGrafter"/>
</dbReference>
<evidence type="ECO:0000313" key="37">
    <source>
        <dbReference type="Proteomes" id="UP000547643"/>
    </source>
</evidence>
<evidence type="ECO:0000313" key="6">
    <source>
        <dbReference type="EMBL" id="MBC1317688.1"/>
    </source>
</evidence>
<dbReference type="SUPFAM" id="SSF53822">
    <property type="entry name" value="Periplasmic binding protein-like I"/>
    <property type="match status" value="1"/>
</dbReference>
<evidence type="ECO:0000313" key="30">
    <source>
        <dbReference type="Proteomes" id="UP000539064"/>
    </source>
</evidence>
<dbReference type="Proteomes" id="UP000574104">
    <property type="component" value="Unassembled WGS sequence"/>
</dbReference>
<dbReference type="EMBL" id="JAARVG010000002">
    <property type="protein sequence ID" value="MBC1792187.1"/>
    <property type="molecule type" value="Genomic_DNA"/>
</dbReference>
<dbReference type="Proteomes" id="UP000529446">
    <property type="component" value="Unassembled WGS sequence"/>
</dbReference>
<dbReference type="EMBL" id="JAARZS010000017">
    <property type="protein sequence ID" value="MBC2284291.1"/>
    <property type="molecule type" value="Genomic_DNA"/>
</dbReference>
<gene>
    <name evidence="5" type="ORF">EP57_13995</name>
    <name evidence="7" type="ORF">HB759_12305</name>
    <name evidence="6" type="ORF">HB811_12970</name>
    <name evidence="8" type="ORF">HB836_07370</name>
    <name evidence="10" type="ORF">HB902_13170</name>
    <name evidence="12" type="ORF">HB904_09830</name>
    <name evidence="11" type="ORF">HB907_15920</name>
    <name evidence="24" type="ORF">HBP98_15960</name>
    <name evidence="13" type="ORF">HCA46_15870</name>
    <name evidence="14" type="ORF">HCA52_02060</name>
    <name evidence="15" type="ORF">HCA55_12050</name>
    <name evidence="16" type="ORF">HCB06_11095</name>
    <name evidence="20" type="ORF">HCB25_11120</name>
    <name evidence="17" type="ORF">HCB26_15430</name>
    <name evidence="18" type="ORF">HCB27_17900</name>
    <name evidence="19" type="ORF">HCB35_13335</name>
    <name evidence="21" type="ORF">HCB69_07870</name>
    <name evidence="22" type="ORF">HCC36_05540</name>
    <name evidence="9" type="ORF">HCI99_12830</name>
    <name evidence="23" type="ORF">HCJ81_12805</name>
</gene>
<dbReference type="Proteomes" id="UP000548082">
    <property type="component" value="Unassembled WGS sequence"/>
</dbReference>
<feature type="domain" description="HTH lacI-type" evidence="4">
    <location>
        <begin position="2"/>
        <end position="56"/>
    </location>
</feature>
<evidence type="ECO:0000313" key="24">
    <source>
        <dbReference type="EMBL" id="MBC2373507.1"/>
    </source>
</evidence>
<protein>
    <submittedName>
        <fullName evidence="6">LacI family DNA-binding transcriptional regulator</fullName>
    </submittedName>
    <submittedName>
        <fullName evidence="5">LacI family transcriptional regulator</fullName>
    </submittedName>
</protein>
<dbReference type="PROSITE" id="PS00356">
    <property type="entry name" value="HTH_LACI_1"/>
    <property type="match status" value="1"/>
</dbReference>
<keyword evidence="2 6" id="KW-0238">DNA-binding</keyword>
<accession>A0A099VZN0</accession>
<evidence type="ECO:0000313" key="12">
    <source>
        <dbReference type="EMBL" id="MBC1616488.1"/>
    </source>
</evidence>
<dbReference type="Proteomes" id="UP000029844">
    <property type="component" value="Unassembled WGS sequence"/>
</dbReference>
<dbReference type="EMBL" id="JNFA01000028">
    <property type="protein sequence ID" value="KGL39039.1"/>
    <property type="molecule type" value="Genomic_DNA"/>
</dbReference>
<name>A0A099VZN0_9LIST</name>
<evidence type="ECO:0000313" key="8">
    <source>
        <dbReference type="EMBL" id="MBC1401419.1"/>
    </source>
</evidence>
<evidence type="ECO:0000256" key="2">
    <source>
        <dbReference type="ARBA" id="ARBA00023125"/>
    </source>
</evidence>
<dbReference type="Proteomes" id="UP000547643">
    <property type="component" value="Unassembled WGS sequence"/>
</dbReference>
<evidence type="ECO:0000313" key="32">
    <source>
        <dbReference type="Proteomes" id="UP000541955"/>
    </source>
</evidence>
<dbReference type="EMBL" id="JAAROL010000004">
    <property type="protein sequence ID" value="MBC1332721.1"/>
    <property type="molecule type" value="Genomic_DNA"/>
</dbReference>
<dbReference type="Proteomes" id="UP000532866">
    <property type="component" value="Unassembled WGS sequence"/>
</dbReference>
<dbReference type="GeneID" id="58718452"/>
<evidence type="ECO:0000313" key="29">
    <source>
        <dbReference type="Proteomes" id="UP000533953"/>
    </source>
</evidence>
<dbReference type="Proteomes" id="UP000541955">
    <property type="component" value="Unassembled WGS sequence"/>
</dbReference>
<dbReference type="EMBL" id="JAASTX010000017">
    <property type="protein sequence ID" value="MBC1492703.1"/>
    <property type="molecule type" value="Genomic_DNA"/>
</dbReference>
<evidence type="ECO:0000313" key="41">
    <source>
        <dbReference type="Proteomes" id="UP000565628"/>
    </source>
</evidence>
<dbReference type="PANTHER" id="PTHR30146">
    <property type="entry name" value="LACI-RELATED TRANSCRIPTIONAL REPRESSOR"/>
    <property type="match status" value="1"/>
</dbReference>
<dbReference type="Proteomes" id="UP000544413">
    <property type="component" value="Unassembled WGS sequence"/>
</dbReference>
<evidence type="ECO:0000313" key="15">
    <source>
        <dbReference type="EMBL" id="MBC1797461.1"/>
    </source>
</evidence>
<dbReference type="SMART" id="SM00354">
    <property type="entry name" value="HTH_LACI"/>
    <property type="match status" value="1"/>
</dbReference>
<evidence type="ECO:0000313" key="33">
    <source>
        <dbReference type="Proteomes" id="UP000543005"/>
    </source>
</evidence>
<dbReference type="Proteomes" id="UP000546244">
    <property type="component" value="Unassembled WGS sequence"/>
</dbReference>
<keyword evidence="3" id="KW-0804">Transcription</keyword>
<evidence type="ECO:0000256" key="1">
    <source>
        <dbReference type="ARBA" id="ARBA00023015"/>
    </source>
</evidence>
<dbReference type="Proteomes" id="UP000543005">
    <property type="component" value="Unassembled WGS sequence"/>
</dbReference>
<dbReference type="Gene3D" id="1.10.260.40">
    <property type="entry name" value="lambda repressor-like DNA-binding domains"/>
    <property type="match status" value="1"/>
</dbReference>
<dbReference type="EMBL" id="JAASWV010000019">
    <property type="protein sequence ID" value="MBC2311767.1"/>
    <property type="molecule type" value="Genomic_DNA"/>
</dbReference>
<evidence type="ECO:0000313" key="42">
    <source>
        <dbReference type="Proteomes" id="UP000574104"/>
    </source>
</evidence>
<comment type="caution">
    <text evidence="5">The sequence shown here is derived from an EMBL/GenBank/DDBJ whole genome shotgun (WGS) entry which is preliminary data.</text>
</comment>
<reference evidence="26 27" key="2">
    <citation type="submission" date="2020-03" db="EMBL/GenBank/DDBJ databases">
        <title>Soil Listeria distribution.</title>
        <authorList>
            <person name="Liao J."/>
            <person name="Wiedmann M."/>
        </authorList>
    </citation>
    <scope>NUCLEOTIDE SEQUENCE [LARGE SCALE GENOMIC DNA]</scope>
    <source>
        <strain evidence="23 41">FSL L7-0039</strain>
        <strain evidence="22 33">FSL L7-0051</strain>
        <strain evidence="21 43">FSL L7-0054</strain>
        <strain evidence="19 40">FSL L7-0149</strain>
        <strain evidence="20 39">FSL L7-0153</strain>
        <strain evidence="17 26">FSL L7-0245</strain>
        <strain evidence="18 31">FSL L7-0259</strain>
        <strain evidence="16 27">FSL L7-0360</strain>
        <strain evidence="14 30">FSL L7-0978</strain>
        <strain evidence="15 38">FSL L7-0990</strain>
        <strain evidence="13 37">FSL L7-1017</strain>
        <strain evidence="12 42">FSL L7-1299</strain>
        <strain evidence="10 32">FSL L7-1387</strain>
        <strain evidence="11 44">FSL L7-1427</strain>
        <strain evidence="9 29">FSL L7-1547</strain>
        <strain evidence="8 35">FSL L7-1658</strain>
        <strain evidence="6 34">FSL L7-1816</strain>
        <strain evidence="7 28">FSL L7-1833</strain>
        <strain evidence="24 36">FSL L7-1850</strain>
    </source>
</reference>
<dbReference type="CDD" id="cd01392">
    <property type="entry name" value="HTH_LacI"/>
    <property type="match status" value="1"/>
</dbReference>
<dbReference type="EMBL" id="JAARUV010000008">
    <property type="protein sequence ID" value="MBC1780323.1"/>
    <property type="molecule type" value="Genomic_DNA"/>
</dbReference>
<dbReference type="Proteomes" id="UP000550367">
    <property type="component" value="Unassembled WGS sequence"/>
</dbReference>
<evidence type="ECO:0000313" key="34">
    <source>
        <dbReference type="Proteomes" id="UP000543379"/>
    </source>
</evidence>
<dbReference type="EMBL" id="JAAROV010000004">
    <property type="protein sequence ID" value="MBC1317688.1"/>
    <property type="molecule type" value="Genomic_DNA"/>
</dbReference>
<dbReference type="InterPro" id="IPR046335">
    <property type="entry name" value="LacI/GalR-like_sensor"/>
</dbReference>
<evidence type="ECO:0000313" key="26">
    <source>
        <dbReference type="Proteomes" id="UP000519573"/>
    </source>
</evidence>
<keyword evidence="25" id="KW-1185">Reference proteome</keyword>
<evidence type="ECO:0000313" key="10">
    <source>
        <dbReference type="EMBL" id="MBC1563027.1"/>
    </source>
</evidence>
<dbReference type="InterPro" id="IPR000843">
    <property type="entry name" value="HTH_LacI"/>
</dbReference>
<dbReference type="Proteomes" id="UP000541735">
    <property type="component" value="Unassembled WGS sequence"/>
</dbReference>
<dbReference type="eggNOG" id="COG1609">
    <property type="taxonomic scope" value="Bacteria"/>
</dbReference>
<dbReference type="Proteomes" id="UP000565628">
    <property type="component" value="Unassembled WGS sequence"/>
</dbReference>
<evidence type="ECO:0000313" key="21">
    <source>
        <dbReference type="EMBL" id="MBC2284291.1"/>
    </source>
</evidence>
<evidence type="ECO:0000259" key="4">
    <source>
        <dbReference type="PROSITE" id="PS50932"/>
    </source>
</evidence>
<dbReference type="Proteomes" id="UP000539064">
    <property type="component" value="Unassembled WGS sequence"/>
</dbReference>
<evidence type="ECO:0000313" key="25">
    <source>
        <dbReference type="Proteomes" id="UP000029844"/>
    </source>
</evidence>
<evidence type="ECO:0000313" key="11">
    <source>
        <dbReference type="EMBL" id="MBC1566896.1"/>
    </source>
</evidence>
<dbReference type="STRING" id="1552123.EP57_13995"/>
<keyword evidence="1" id="KW-0805">Transcription regulation</keyword>
<dbReference type="EMBL" id="JAARYD010000017">
    <property type="protein sequence ID" value="MBC2178483.1"/>
    <property type="molecule type" value="Genomic_DNA"/>
</dbReference>
<organism evidence="5 25">
    <name type="scientific">Listeria booriae</name>
    <dbReference type="NCBI Taxonomy" id="1552123"/>
    <lineage>
        <taxon>Bacteria</taxon>
        <taxon>Bacillati</taxon>
        <taxon>Bacillota</taxon>
        <taxon>Bacilli</taxon>
        <taxon>Bacillales</taxon>
        <taxon>Listeriaceae</taxon>
        <taxon>Listeria</taxon>
    </lineage>
</organism>
<dbReference type="Pfam" id="PF13377">
    <property type="entry name" value="Peripla_BP_3"/>
    <property type="match status" value="1"/>
</dbReference>
<evidence type="ECO:0000313" key="5">
    <source>
        <dbReference type="EMBL" id="KGL39039.1"/>
    </source>
</evidence>
<dbReference type="Proteomes" id="UP000586951">
    <property type="component" value="Unassembled WGS sequence"/>
</dbReference>
<evidence type="ECO:0000313" key="39">
    <source>
        <dbReference type="Proteomes" id="UP000550367"/>
    </source>
</evidence>
<dbReference type="PANTHER" id="PTHR30146:SF105">
    <property type="entry name" value="CATABOLITE CONTROL PROTEIN B"/>
    <property type="match status" value="1"/>
</dbReference>
<dbReference type="EMBL" id="JAARMV010000006">
    <property type="protein sequence ID" value="MBC2373507.1"/>
    <property type="molecule type" value="Genomic_DNA"/>
</dbReference>
<evidence type="ECO:0000313" key="35">
    <source>
        <dbReference type="Proteomes" id="UP000544413"/>
    </source>
</evidence>
<evidence type="ECO:0000313" key="40">
    <source>
        <dbReference type="Proteomes" id="UP000553016"/>
    </source>
</evidence>
<dbReference type="Pfam" id="PF00356">
    <property type="entry name" value="LacI"/>
    <property type="match status" value="1"/>
</dbReference>
<evidence type="ECO:0000313" key="19">
    <source>
        <dbReference type="EMBL" id="MBC2241455.1"/>
    </source>
</evidence>
<evidence type="ECO:0000313" key="22">
    <source>
        <dbReference type="EMBL" id="MBC2292691.1"/>
    </source>
</evidence>